<comment type="caution">
    <text evidence="1">The sequence shown here is derived from an EMBL/GenBank/DDBJ whole genome shotgun (WGS) entry which is preliminary data.</text>
</comment>
<evidence type="ECO:0000313" key="1">
    <source>
        <dbReference type="EMBL" id="TDD75616.1"/>
    </source>
</evidence>
<protein>
    <recommendedName>
        <fullName evidence="3">Lipoprotein</fullName>
    </recommendedName>
</protein>
<dbReference type="OrthoDB" id="672279at2"/>
<dbReference type="PROSITE" id="PS51257">
    <property type="entry name" value="PROKAR_LIPOPROTEIN"/>
    <property type="match status" value="1"/>
</dbReference>
<evidence type="ECO:0008006" key="3">
    <source>
        <dbReference type="Google" id="ProtNLM"/>
    </source>
</evidence>
<gene>
    <name evidence="1" type="ORF">E0F89_12065</name>
</gene>
<evidence type="ECO:0000313" key="2">
    <source>
        <dbReference type="Proteomes" id="UP000295278"/>
    </source>
</evidence>
<proteinExistence type="predicted"/>
<dbReference type="EMBL" id="SMFM01000005">
    <property type="protein sequence ID" value="TDD75616.1"/>
    <property type="molecule type" value="Genomic_DNA"/>
</dbReference>
<keyword evidence="2" id="KW-1185">Reference proteome</keyword>
<dbReference type="RefSeq" id="WP_131910025.1">
    <property type="nucleotide sequence ID" value="NZ_SMFM01000005.1"/>
</dbReference>
<dbReference type="Proteomes" id="UP000295278">
    <property type="component" value="Unassembled WGS sequence"/>
</dbReference>
<organism evidence="1 2">
    <name type="scientific">Flavobacterium caseinilyticum</name>
    <dbReference type="NCBI Taxonomy" id="2541732"/>
    <lineage>
        <taxon>Bacteria</taxon>
        <taxon>Pseudomonadati</taxon>
        <taxon>Bacteroidota</taxon>
        <taxon>Flavobacteriia</taxon>
        <taxon>Flavobacteriales</taxon>
        <taxon>Flavobacteriaceae</taxon>
        <taxon>Flavobacterium</taxon>
    </lineage>
</organism>
<sequence>MKTKKTLAIAIFGLLVISCSVVDQLLTFSLDNQISFTIPAGFPVNMPVELLTPAISSNSSTVFENNDTRAELVKEVKLKEFKLTITNPNDKTFSFLKSVRMYISTNDSDEIELAYLDNITSTSNILNLTCTTEKLDKYVKSPTFRIRARAETKETVSANISITADMNFQVTADPFQ</sequence>
<reference evidence="1 2" key="1">
    <citation type="submission" date="2019-03" db="EMBL/GenBank/DDBJ databases">
        <title>Flavobacterium AT-3-2 sp. nov., isolated from arctic soil.</title>
        <authorList>
            <person name="Chaudhary D.K."/>
        </authorList>
    </citation>
    <scope>NUCLEOTIDE SEQUENCE [LARGE SCALE GENOMIC DNA]</scope>
    <source>
        <strain evidence="1 2">AT-3-2</strain>
    </source>
</reference>
<name>A0A4R5AVA8_9FLAO</name>
<accession>A0A4R5AVA8</accession>
<dbReference type="AlphaFoldDB" id="A0A4R5AVA8"/>